<dbReference type="EMBL" id="OCNH01000010">
    <property type="protein sequence ID" value="SOD99618.1"/>
    <property type="molecule type" value="Genomic_DNA"/>
</dbReference>
<accession>A0A286GVR0</accession>
<dbReference type="Pfam" id="PF13715">
    <property type="entry name" value="CarbopepD_reg_2"/>
    <property type="match status" value="1"/>
</dbReference>
<protein>
    <submittedName>
        <fullName evidence="2">CarboxypepD_reg-like domain-containing protein</fullName>
    </submittedName>
</protein>
<evidence type="ECO:0000313" key="2">
    <source>
        <dbReference type="EMBL" id="SOD99618.1"/>
    </source>
</evidence>
<dbReference type="Proteomes" id="UP000219452">
    <property type="component" value="Unassembled WGS sequence"/>
</dbReference>
<organism evidence="2 3">
    <name type="scientific">Spirosoma fluviale</name>
    <dbReference type="NCBI Taxonomy" id="1597977"/>
    <lineage>
        <taxon>Bacteria</taxon>
        <taxon>Pseudomonadati</taxon>
        <taxon>Bacteroidota</taxon>
        <taxon>Cytophagia</taxon>
        <taxon>Cytophagales</taxon>
        <taxon>Cytophagaceae</taxon>
        <taxon>Spirosoma</taxon>
    </lineage>
</organism>
<dbReference type="SUPFAM" id="SSF49464">
    <property type="entry name" value="Carboxypeptidase regulatory domain-like"/>
    <property type="match status" value="1"/>
</dbReference>
<dbReference type="AlphaFoldDB" id="A0A286GVR0"/>
<dbReference type="Gene3D" id="2.60.40.1120">
    <property type="entry name" value="Carboxypeptidase-like, regulatory domain"/>
    <property type="match status" value="1"/>
</dbReference>
<feature type="chain" id="PRO_5012041218" evidence="1">
    <location>
        <begin position="17"/>
        <end position="652"/>
    </location>
</feature>
<sequence>MKFLLLVCLLSASVHAQTITGRVIDGQTQARLPFASISIAGTKFGTTANGDGLFSINISKSSGPVTLLVSYLGYRTKSEVIASSASKETIMVRLAPIDKTLKEVTVMPDSSLRVLLKRAYDRIEQNYPTHPIAYQLFYRESLKTPDNRYVFAGEALMKGYITGYQNTVEDGQVELQKVRISRFAGGDSLTNVVFYGGPFCFAADDIVKRRFRFLKGDMSRYRYQLVEETLFDGRPTYVVSFERKQADPKNKPRGVLHIDKETLAYRFIERMGREDSTSLNSRMEAENQSRAVYRLLNGKWYMQYITVQATSRRTTKKVLASVDLVVTDLDTANAQPIPYAKRLAYGDFFYNLPNNYSTSFWDEFTTLVPETTLGVSVAQAQALATNVVVAPAANVPVSTTSALAGGAISKKGMGRRLLIHILTHLETLSGLRYVPFALGNLPESFGLTYVPAKYRLRQQENARLSIPIYATSGLGYTINKWWSVGYRSSAVRDDEVFSKSKQLTTSSHLLLKRRGNPVFLKPTIGYYWQTDLRSAGQIGNTTRDVTVGNRSFRTDQIDLSLGSRSWGILASLKLEKKLKGQTWLYLDTGIKFEQNRKLVIYGREASGFPLFRRSNTNLLSQQATFELTELVQPDQALKNSLYTELGLRFSLF</sequence>
<dbReference type="OrthoDB" id="1489599at2"/>
<keyword evidence="1" id="KW-0732">Signal</keyword>
<reference evidence="3" key="1">
    <citation type="submission" date="2017-09" db="EMBL/GenBank/DDBJ databases">
        <authorList>
            <person name="Varghese N."/>
            <person name="Submissions S."/>
        </authorList>
    </citation>
    <scope>NUCLEOTIDE SEQUENCE [LARGE SCALE GENOMIC DNA]</scope>
    <source>
        <strain evidence="3">DSM 29961</strain>
    </source>
</reference>
<evidence type="ECO:0000256" key="1">
    <source>
        <dbReference type="SAM" id="SignalP"/>
    </source>
</evidence>
<dbReference type="InterPro" id="IPR008969">
    <property type="entry name" value="CarboxyPept-like_regulatory"/>
</dbReference>
<keyword evidence="3" id="KW-1185">Reference proteome</keyword>
<evidence type="ECO:0000313" key="3">
    <source>
        <dbReference type="Proteomes" id="UP000219452"/>
    </source>
</evidence>
<dbReference type="Gene3D" id="2.50.20.10">
    <property type="entry name" value="Lipoprotein localisation LolA/LolB/LppX"/>
    <property type="match status" value="1"/>
</dbReference>
<gene>
    <name evidence="2" type="ORF">SAMN06269250_0077</name>
</gene>
<name>A0A286GVR0_9BACT</name>
<proteinExistence type="predicted"/>
<dbReference type="RefSeq" id="WP_097132015.1">
    <property type="nucleotide sequence ID" value="NZ_OCNH01000010.1"/>
</dbReference>
<feature type="signal peptide" evidence="1">
    <location>
        <begin position="1"/>
        <end position="16"/>
    </location>
</feature>